<dbReference type="Pfam" id="PF13359">
    <property type="entry name" value="DDE_Tnp_4"/>
    <property type="match status" value="1"/>
</dbReference>
<organism evidence="4 5">
    <name type="scientific">Nasonia vitripennis</name>
    <name type="common">Parasitic wasp</name>
    <dbReference type="NCBI Taxonomy" id="7425"/>
    <lineage>
        <taxon>Eukaryota</taxon>
        <taxon>Metazoa</taxon>
        <taxon>Ecdysozoa</taxon>
        <taxon>Arthropoda</taxon>
        <taxon>Hexapoda</taxon>
        <taxon>Insecta</taxon>
        <taxon>Pterygota</taxon>
        <taxon>Neoptera</taxon>
        <taxon>Endopterygota</taxon>
        <taxon>Hymenoptera</taxon>
        <taxon>Apocrita</taxon>
        <taxon>Proctotrupomorpha</taxon>
        <taxon>Chalcidoidea</taxon>
        <taxon>Pteromalidae</taxon>
        <taxon>Pteromalinae</taxon>
        <taxon>Nasonia</taxon>
    </lineage>
</organism>
<dbReference type="InterPro" id="IPR027806">
    <property type="entry name" value="HARBI1_dom"/>
</dbReference>
<accession>A0A7M7IVG5</accession>
<evidence type="ECO:0000313" key="4">
    <source>
        <dbReference type="EnsemblMetazoa" id="XP_016844515"/>
    </source>
</evidence>
<name>A0A7M7IVG5_NASVI</name>
<feature type="domain" description="DDE Tnp4" evidence="3">
    <location>
        <begin position="215"/>
        <end position="281"/>
    </location>
</feature>
<evidence type="ECO:0000259" key="3">
    <source>
        <dbReference type="Pfam" id="PF13359"/>
    </source>
</evidence>
<comment type="cofactor">
    <cofactor evidence="1">
        <name>a divalent metal cation</name>
        <dbReference type="ChEBI" id="CHEBI:60240"/>
    </cofactor>
</comment>
<proteinExistence type="predicted"/>
<dbReference type="KEGG" id="nvi:100115309"/>
<keyword evidence="2" id="KW-0479">Metal-binding</keyword>
<dbReference type="AlphaFoldDB" id="A0A7M7IVG5"/>
<dbReference type="EnsemblMetazoa" id="XM_016989026">
    <property type="protein sequence ID" value="XP_016844515"/>
    <property type="gene ID" value="LOC100115309"/>
</dbReference>
<evidence type="ECO:0000313" key="5">
    <source>
        <dbReference type="Proteomes" id="UP000002358"/>
    </source>
</evidence>
<gene>
    <name evidence="4" type="primary">100115309</name>
</gene>
<sequence>MLNESELDKENTVKKMKVQKSDVGCATNATLSQSRSPLRDASNHCDTLSTNENENVISDCESIQNVCNSTTNRVSEVFSRPNVTHKDKAIQPRSFYRSKYAQCEIRKPVVDSSCSPIKKTFVDKATSPIAIRSMHCDKPCEKVAKMIVYESSSTSAVITSSQSEYQPSSDEKVEADKEEKSNIQMKLNNMTNYLVHANPKMHLGIANDWLCELIRPSSVSSNEKLSKEEALETKRIASLRIHIERVIRRLREFSILQPCANLSSNYIKHLDSMVIIAAALSKLQSPIIKT</sequence>
<protein>
    <recommendedName>
        <fullName evidence="3">DDE Tnp4 domain-containing protein</fullName>
    </recommendedName>
</protein>
<evidence type="ECO:0000256" key="2">
    <source>
        <dbReference type="ARBA" id="ARBA00022723"/>
    </source>
</evidence>
<reference evidence="4" key="1">
    <citation type="submission" date="2021-01" db="UniProtKB">
        <authorList>
            <consortium name="EnsemblMetazoa"/>
        </authorList>
    </citation>
    <scope>IDENTIFICATION</scope>
</reference>
<dbReference type="Proteomes" id="UP000002358">
    <property type="component" value="Chromosome 4"/>
</dbReference>
<keyword evidence="5" id="KW-1185">Reference proteome</keyword>
<dbReference type="OrthoDB" id="6775559at2759"/>
<dbReference type="PANTHER" id="PTHR23080">
    <property type="entry name" value="THAP DOMAIN PROTEIN"/>
    <property type="match status" value="1"/>
</dbReference>
<dbReference type="GO" id="GO:0046872">
    <property type="term" value="F:metal ion binding"/>
    <property type="evidence" value="ECO:0007669"/>
    <property type="project" value="UniProtKB-KW"/>
</dbReference>
<evidence type="ECO:0000256" key="1">
    <source>
        <dbReference type="ARBA" id="ARBA00001968"/>
    </source>
</evidence>